<protein>
    <recommendedName>
        <fullName evidence="6">Chitin-binding type-2 domain-containing protein</fullName>
    </recommendedName>
</protein>
<dbReference type="PANTHER" id="PTHR23301:SF0">
    <property type="entry name" value="CHITIN-BINDING TYPE-2 DOMAIN-CONTAINING PROTEIN-RELATED"/>
    <property type="match status" value="1"/>
</dbReference>
<dbReference type="AlphaFoldDB" id="A0A1S4EY45"/>
<evidence type="ECO:0000256" key="1">
    <source>
        <dbReference type="ARBA" id="ARBA00022669"/>
    </source>
</evidence>
<dbReference type="OrthoDB" id="7250310at2759"/>
<dbReference type="PANTHER" id="PTHR23301">
    <property type="entry name" value="CHITIN BINDING PERITROPHIN-A"/>
    <property type="match status" value="1"/>
</dbReference>
<dbReference type="VEuPathDB" id="VectorBase:AAEL001219"/>
<feature type="domain" description="Chitin-binding type-2" evidence="6">
    <location>
        <begin position="249"/>
        <end position="310"/>
    </location>
</feature>
<feature type="domain" description="Chitin-binding type-2" evidence="6">
    <location>
        <begin position="632"/>
        <end position="685"/>
    </location>
</feature>
<feature type="domain" description="Chitin-binding type-2" evidence="6">
    <location>
        <begin position="442"/>
        <end position="499"/>
    </location>
</feature>
<proteinExistence type="predicted"/>
<dbReference type="SUPFAM" id="SSF57625">
    <property type="entry name" value="Invertebrate chitin-binding proteins"/>
    <property type="match status" value="7"/>
</dbReference>
<evidence type="ECO:0000256" key="2">
    <source>
        <dbReference type="ARBA" id="ARBA00022729"/>
    </source>
</evidence>
<feature type="domain" description="Chitin-binding type-2" evidence="6">
    <location>
        <begin position="559"/>
        <end position="615"/>
    </location>
</feature>
<keyword evidence="3" id="KW-0677">Repeat</keyword>
<keyword evidence="2" id="KW-0732">Signal</keyword>
<dbReference type="Proteomes" id="UP000008820">
    <property type="component" value="Chromosome 2"/>
</dbReference>
<sequence>MRKMPDHEEKLLLPTTIFHHQNKQNNQCTDSCDGNSCYWSNGDRSNTLGLRGSCRDERSPRHRSQLWRSRITRWYRGNLLILFTATVATTLTVLASERKLQMPGRVIFKILHGESIHSGTSALQIRCTHHDEFLYASPASKCTSYYRCYQGEQIRYRCNERSVFDFYQQKCIRSEGTCYEPVCTGKTNGLYADTTHSCRRSYECSGGKLIAVANCPLGHLFDGNKCAPQHEVTCESPKNSAIAFPFSGDDRCFGRQNGNHIIDDEQCKKFMICHENTVIDVLECPFGYVYNEVTRRCTYTGGIGMVGCMSNFMDEGDDMCSKLPDGPHTDPTSKDCKKYIECMDGRLFSKHECPRATVFNGVQCVPDVLYHCPRIALPGDICDKKHDGFYIDPRKGCSYYVRCERQRTVENHSCPSGFHYNPSENLCLEQLNSEVCRESGYSNDCIQRSAGYYQDTSEEPKCSQYFYCFNGNKTTLRCGPGHVYDGENCVSSSVYTCPSTNFNSCISKPNGYYRDPAGGCRSYFYCSEGIKTSYLCNPGQIFSNGHCVGRLEDTSCNDDAVCVGKSDGYYQDFQSNCRNYFYCQRGEKLQTLTCRGSKIFNGHSCVPQDTYICPRGKMAADTLLNCLPRPCSPDCSRNGFQNDFDSDCENYFFCIDGKKTVLSCSNNYVFNGEICVPRDTYQCPKYCESTASCK</sequence>
<reference evidence="7" key="2">
    <citation type="submission" date="2020-05" db="UniProtKB">
        <authorList>
            <consortium name="EnsemblMetazoa"/>
        </authorList>
    </citation>
    <scope>IDENTIFICATION</scope>
    <source>
        <strain evidence="7">LVP_AGWG</strain>
    </source>
</reference>
<evidence type="ECO:0000256" key="3">
    <source>
        <dbReference type="ARBA" id="ARBA00022737"/>
    </source>
</evidence>
<keyword evidence="8" id="KW-1185">Reference proteome</keyword>
<organism evidence="7 8">
    <name type="scientific">Aedes aegypti</name>
    <name type="common">Yellowfever mosquito</name>
    <name type="synonym">Culex aegypti</name>
    <dbReference type="NCBI Taxonomy" id="7159"/>
    <lineage>
        <taxon>Eukaryota</taxon>
        <taxon>Metazoa</taxon>
        <taxon>Ecdysozoa</taxon>
        <taxon>Arthropoda</taxon>
        <taxon>Hexapoda</taxon>
        <taxon>Insecta</taxon>
        <taxon>Pterygota</taxon>
        <taxon>Neoptera</taxon>
        <taxon>Endopterygota</taxon>
        <taxon>Diptera</taxon>
        <taxon>Nematocera</taxon>
        <taxon>Culicoidea</taxon>
        <taxon>Culicidae</taxon>
        <taxon>Culicinae</taxon>
        <taxon>Aedini</taxon>
        <taxon>Aedes</taxon>
        <taxon>Stegomyia</taxon>
    </lineage>
</organism>
<dbReference type="InterPro" id="IPR036508">
    <property type="entry name" value="Chitin-bd_dom_sf"/>
</dbReference>
<feature type="domain" description="Chitin-binding type-2" evidence="6">
    <location>
        <begin position="124"/>
        <end position="178"/>
    </location>
</feature>
<dbReference type="GO" id="GO:0005576">
    <property type="term" value="C:extracellular region"/>
    <property type="evidence" value="ECO:0007669"/>
    <property type="project" value="InterPro"/>
</dbReference>
<dbReference type="PROSITE" id="PS50940">
    <property type="entry name" value="CHIT_BIND_II"/>
    <property type="match status" value="9"/>
</dbReference>
<dbReference type="Gene3D" id="2.170.140.10">
    <property type="entry name" value="Chitin binding domain"/>
    <property type="match status" value="2"/>
</dbReference>
<evidence type="ECO:0000259" key="6">
    <source>
        <dbReference type="PROSITE" id="PS50940"/>
    </source>
</evidence>
<feature type="domain" description="Chitin-binding type-2" evidence="6">
    <location>
        <begin position="502"/>
        <end position="558"/>
    </location>
</feature>
<gene>
    <name evidence="7" type="primary">5569084</name>
</gene>
<evidence type="ECO:0000313" key="8">
    <source>
        <dbReference type="Proteomes" id="UP000008820"/>
    </source>
</evidence>
<feature type="domain" description="Chitin-binding type-2" evidence="6">
    <location>
        <begin position="379"/>
        <end position="438"/>
    </location>
</feature>
<keyword evidence="4" id="KW-1015">Disulfide bond</keyword>
<reference evidence="7 8" key="1">
    <citation type="submission" date="2017-06" db="EMBL/GenBank/DDBJ databases">
        <title>Aedes aegypti genome working group (AGWG) sequencing and assembly.</title>
        <authorList>
            <consortium name="Aedes aegypti Genome Working Group (AGWG)"/>
            <person name="Matthews B.J."/>
        </authorList>
    </citation>
    <scope>NUCLEOTIDE SEQUENCE [LARGE SCALE GENOMIC DNA]</scope>
    <source>
        <strain evidence="7 8">LVP_AGWG</strain>
    </source>
</reference>
<evidence type="ECO:0000256" key="5">
    <source>
        <dbReference type="ARBA" id="ARBA00023180"/>
    </source>
</evidence>
<feature type="domain" description="Chitin-binding type-2" evidence="6">
    <location>
        <begin position="317"/>
        <end position="374"/>
    </location>
</feature>
<dbReference type="InterPro" id="IPR051940">
    <property type="entry name" value="Chitin_bind-dev_reg"/>
</dbReference>
<dbReference type="InterPro" id="IPR002557">
    <property type="entry name" value="Chitin-bd_dom"/>
</dbReference>
<dbReference type="InParanoid" id="A0A1S4EY45"/>
<evidence type="ECO:0000256" key="4">
    <source>
        <dbReference type="ARBA" id="ARBA00023157"/>
    </source>
</evidence>
<dbReference type="SMART" id="SM00494">
    <property type="entry name" value="ChtBD2"/>
    <property type="match status" value="9"/>
</dbReference>
<name>A0A1S4EY45_AEDAE</name>
<dbReference type="GO" id="GO:0008061">
    <property type="term" value="F:chitin binding"/>
    <property type="evidence" value="ECO:0007669"/>
    <property type="project" value="UniProtKB-KW"/>
</dbReference>
<keyword evidence="5" id="KW-0325">Glycoprotein</keyword>
<evidence type="ECO:0000313" key="7">
    <source>
        <dbReference type="EnsemblMetazoa" id="AAEL001219-PA"/>
    </source>
</evidence>
<feature type="domain" description="Chitin-binding type-2" evidence="6">
    <location>
        <begin position="180"/>
        <end position="236"/>
    </location>
</feature>
<dbReference type="EnsemblMetazoa" id="AAEL001219-RA">
    <property type="protein sequence ID" value="AAEL001219-PA"/>
    <property type="gene ID" value="AAEL001219"/>
</dbReference>
<dbReference type="Pfam" id="PF01607">
    <property type="entry name" value="CBM_14"/>
    <property type="match status" value="8"/>
</dbReference>
<accession>A0A1S4EY45</accession>
<keyword evidence="1" id="KW-0147">Chitin-binding</keyword>